<dbReference type="Proteomes" id="UP000515211">
    <property type="component" value="Chromosome 2"/>
</dbReference>
<dbReference type="InterPro" id="IPR044824">
    <property type="entry name" value="MAIN-like"/>
</dbReference>
<keyword evidence="2" id="KW-1185">Reference proteome</keyword>
<organism evidence="2 3">
    <name type="scientific">Arachis duranensis</name>
    <name type="common">Wild peanut</name>
    <dbReference type="NCBI Taxonomy" id="130453"/>
    <lineage>
        <taxon>Eukaryota</taxon>
        <taxon>Viridiplantae</taxon>
        <taxon>Streptophyta</taxon>
        <taxon>Embryophyta</taxon>
        <taxon>Tracheophyta</taxon>
        <taxon>Spermatophyta</taxon>
        <taxon>Magnoliopsida</taxon>
        <taxon>eudicotyledons</taxon>
        <taxon>Gunneridae</taxon>
        <taxon>Pentapetalae</taxon>
        <taxon>rosids</taxon>
        <taxon>fabids</taxon>
        <taxon>Fabales</taxon>
        <taxon>Fabaceae</taxon>
        <taxon>Papilionoideae</taxon>
        <taxon>50 kb inversion clade</taxon>
        <taxon>dalbergioids sensu lato</taxon>
        <taxon>Dalbergieae</taxon>
        <taxon>Pterocarpus clade</taxon>
        <taxon>Arachis</taxon>
    </lineage>
</organism>
<dbReference type="AlphaFoldDB" id="A0A6P4CBL0"/>
<proteinExistence type="predicted"/>
<sequence>MELDGRRHFMSMKFYHVSRIGVIREFYYLLSALVEKWRQETHIFVLPMGEVTVTLKDVAHILFGLPIDGQLVSDWIDRSDKSMVYAHAKYLPLFRDFDWIHTYNLGSACLAHLYRVLFRVSQYYTKEMDSPLNLLFVWTWKRMPYIAPEQRQYLLVADVPVAWRWSHSEQTVAWLSKTMATFRQEIDYMKEL</sequence>
<name>A0A6P4CBL0_ARADU</name>
<feature type="domain" description="Aminotransferase-like plant mobile" evidence="1">
    <location>
        <begin position="82"/>
        <end position="190"/>
    </location>
</feature>
<evidence type="ECO:0000259" key="1">
    <source>
        <dbReference type="Pfam" id="PF10536"/>
    </source>
</evidence>
<evidence type="ECO:0000313" key="2">
    <source>
        <dbReference type="Proteomes" id="UP000515211"/>
    </source>
</evidence>
<accession>A0A6P4CBL0</accession>
<reference evidence="2" key="1">
    <citation type="journal article" date="2016" name="Nat. Genet.">
        <title>The genome sequences of Arachis duranensis and Arachis ipaensis, the diploid ancestors of cultivated peanut.</title>
        <authorList>
            <person name="Bertioli D.J."/>
            <person name="Cannon S.B."/>
            <person name="Froenicke L."/>
            <person name="Huang G."/>
            <person name="Farmer A.D."/>
            <person name="Cannon E.K."/>
            <person name="Liu X."/>
            <person name="Gao D."/>
            <person name="Clevenger J."/>
            <person name="Dash S."/>
            <person name="Ren L."/>
            <person name="Moretzsohn M.C."/>
            <person name="Shirasawa K."/>
            <person name="Huang W."/>
            <person name="Vidigal B."/>
            <person name="Abernathy B."/>
            <person name="Chu Y."/>
            <person name="Niederhuth C.E."/>
            <person name="Umale P."/>
            <person name="Araujo A.C."/>
            <person name="Kozik A."/>
            <person name="Kim K.D."/>
            <person name="Burow M.D."/>
            <person name="Varshney R.K."/>
            <person name="Wang X."/>
            <person name="Zhang X."/>
            <person name="Barkley N."/>
            <person name="Guimaraes P.M."/>
            <person name="Isobe S."/>
            <person name="Guo B."/>
            <person name="Liao B."/>
            <person name="Stalker H.T."/>
            <person name="Schmitz R.J."/>
            <person name="Scheffler B.E."/>
            <person name="Leal-Bertioli S.C."/>
            <person name="Xun X."/>
            <person name="Jackson S.A."/>
            <person name="Michelmore R."/>
            <person name="Ozias-Akins P."/>
        </authorList>
    </citation>
    <scope>NUCLEOTIDE SEQUENCE [LARGE SCALE GENOMIC DNA]</scope>
    <source>
        <strain evidence="2">cv. V14167</strain>
    </source>
</reference>
<dbReference type="KEGG" id="adu:107473545"/>
<dbReference type="PANTHER" id="PTHR46033">
    <property type="entry name" value="PROTEIN MAIN-LIKE 2"/>
    <property type="match status" value="1"/>
</dbReference>
<dbReference type="Pfam" id="PF10536">
    <property type="entry name" value="PMD"/>
    <property type="match status" value="1"/>
</dbReference>
<dbReference type="PANTHER" id="PTHR46033:SF8">
    <property type="entry name" value="PROTEIN MAINTENANCE OF MERISTEMS-LIKE"/>
    <property type="match status" value="1"/>
</dbReference>
<dbReference type="InterPro" id="IPR019557">
    <property type="entry name" value="AminoTfrase-like_pln_mobile"/>
</dbReference>
<gene>
    <name evidence="3" type="primary">LOC107473545</name>
</gene>
<protein>
    <submittedName>
        <fullName evidence="3">Protein MAIN-LIKE 1-like</fullName>
    </submittedName>
</protein>
<evidence type="ECO:0000313" key="3">
    <source>
        <dbReference type="RefSeq" id="XP_015948600.1"/>
    </source>
</evidence>
<dbReference type="GO" id="GO:0010073">
    <property type="term" value="P:meristem maintenance"/>
    <property type="evidence" value="ECO:0007669"/>
    <property type="project" value="InterPro"/>
</dbReference>
<reference evidence="3" key="2">
    <citation type="submission" date="2025-08" db="UniProtKB">
        <authorList>
            <consortium name="RefSeq"/>
        </authorList>
    </citation>
    <scope>IDENTIFICATION</scope>
    <source>
        <tissue evidence="3">Whole plant</tissue>
    </source>
</reference>
<dbReference type="RefSeq" id="XP_015948600.1">
    <property type="nucleotide sequence ID" value="XM_016093114.1"/>
</dbReference>
<dbReference type="GeneID" id="107473545"/>